<feature type="domain" description="Glucose-methanol-choline oxidoreductase C-terminal" evidence="2">
    <location>
        <begin position="1"/>
        <end position="31"/>
    </location>
</feature>
<dbReference type="OrthoDB" id="269227at2759"/>
<evidence type="ECO:0000313" key="3">
    <source>
        <dbReference type="EMBL" id="GBO30805.1"/>
    </source>
</evidence>
<evidence type="ECO:0000259" key="2">
    <source>
        <dbReference type="Pfam" id="PF05199"/>
    </source>
</evidence>
<dbReference type="Pfam" id="PF05199">
    <property type="entry name" value="GMC_oxred_C"/>
    <property type="match status" value="1"/>
</dbReference>
<dbReference type="Gene3D" id="3.50.50.60">
    <property type="entry name" value="FAD/NAD(P)-binding domain"/>
    <property type="match status" value="1"/>
</dbReference>
<organism evidence="3 4">
    <name type="scientific">Araneus ventricosus</name>
    <name type="common">Orbweaver spider</name>
    <name type="synonym">Epeira ventricosa</name>
    <dbReference type="NCBI Taxonomy" id="182803"/>
    <lineage>
        <taxon>Eukaryota</taxon>
        <taxon>Metazoa</taxon>
        <taxon>Ecdysozoa</taxon>
        <taxon>Arthropoda</taxon>
        <taxon>Chelicerata</taxon>
        <taxon>Arachnida</taxon>
        <taxon>Araneae</taxon>
        <taxon>Araneomorphae</taxon>
        <taxon>Entelegynae</taxon>
        <taxon>Araneoidea</taxon>
        <taxon>Araneidae</taxon>
        <taxon>Araneus</taxon>
    </lineage>
</organism>
<accession>A0A4Y2W0S5</accession>
<feature type="non-terminal residue" evidence="3">
    <location>
        <position position="1"/>
    </location>
</feature>
<dbReference type="GO" id="GO:0016614">
    <property type="term" value="F:oxidoreductase activity, acting on CH-OH group of donors"/>
    <property type="evidence" value="ECO:0007669"/>
    <property type="project" value="InterPro"/>
</dbReference>
<proteinExistence type="inferred from homology"/>
<evidence type="ECO:0000256" key="1">
    <source>
        <dbReference type="ARBA" id="ARBA00010790"/>
    </source>
</evidence>
<comment type="caution">
    <text evidence="3">The sequence shown here is derived from an EMBL/GenBank/DDBJ whole genome shotgun (WGS) entry which is preliminary data.</text>
</comment>
<dbReference type="InterPro" id="IPR012132">
    <property type="entry name" value="GMC_OxRdtase"/>
</dbReference>
<dbReference type="Proteomes" id="UP000499080">
    <property type="component" value="Unassembled WGS sequence"/>
</dbReference>
<dbReference type="AlphaFoldDB" id="A0A4Y2W0S5"/>
<comment type="similarity">
    <text evidence="1">Belongs to the GMC oxidoreductase family.</text>
</comment>
<dbReference type="PANTHER" id="PTHR11552:SF147">
    <property type="entry name" value="CHOLINE DEHYDROGENASE, MITOCHONDRIAL"/>
    <property type="match status" value="1"/>
</dbReference>
<gene>
    <name evidence="3" type="ORF">AVEN_56973_1</name>
</gene>
<dbReference type="InterPro" id="IPR007867">
    <property type="entry name" value="GMC_OxRtase_C"/>
</dbReference>
<keyword evidence="4" id="KW-1185">Reference proteome</keyword>
<sequence length="65" mass="7495">VKGIRNLRVVDGSIMPTIISGNTNAPIIMVAEKASDMIKKDNPDRKNCNPEEEYRTEDDWFGWWK</sequence>
<dbReference type="InterPro" id="IPR036188">
    <property type="entry name" value="FAD/NAD-bd_sf"/>
</dbReference>
<dbReference type="PANTHER" id="PTHR11552">
    <property type="entry name" value="GLUCOSE-METHANOL-CHOLINE GMC OXIDOREDUCTASE"/>
    <property type="match status" value="1"/>
</dbReference>
<dbReference type="SUPFAM" id="SSF51905">
    <property type="entry name" value="FAD/NAD(P)-binding domain"/>
    <property type="match status" value="1"/>
</dbReference>
<protein>
    <recommendedName>
        <fullName evidence="2">Glucose-methanol-choline oxidoreductase C-terminal domain-containing protein</fullName>
    </recommendedName>
</protein>
<dbReference type="GO" id="GO:0050660">
    <property type="term" value="F:flavin adenine dinucleotide binding"/>
    <property type="evidence" value="ECO:0007669"/>
    <property type="project" value="InterPro"/>
</dbReference>
<reference evidence="3 4" key="1">
    <citation type="journal article" date="2019" name="Sci. Rep.">
        <title>Orb-weaving spider Araneus ventricosus genome elucidates the spidroin gene catalogue.</title>
        <authorList>
            <person name="Kono N."/>
            <person name="Nakamura H."/>
            <person name="Ohtoshi R."/>
            <person name="Moran D.A.P."/>
            <person name="Shinohara A."/>
            <person name="Yoshida Y."/>
            <person name="Fujiwara M."/>
            <person name="Mori M."/>
            <person name="Tomita M."/>
            <person name="Arakawa K."/>
        </authorList>
    </citation>
    <scope>NUCLEOTIDE SEQUENCE [LARGE SCALE GENOMIC DNA]</scope>
</reference>
<evidence type="ECO:0000313" key="4">
    <source>
        <dbReference type="Proteomes" id="UP000499080"/>
    </source>
</evidence>
<name>A0A4Y2W0S5_ARAVE</name>
<dbReference type="EMBL" id="BGPR01054019">
    <property type="protein sequence ID" value="GBO30805.1"/>
    <property type="molecule type" value="Genomic_DNA"/>
</dbReference>